<evidence type="ECO:0000256" key="9">
    <source>
        <dbReference type="ARBA" id="ARBA00023049"/>
    </source>
</evidence>
<evidence type="ECO:0000313" key="10">
    <source>
        <dbReference type="EMBL" id="MFD1464892.1"/>
    </source>
</evidence>
<comment type="cofactor">
    <cofactor evidence="2">
        <name>Mg(2+)</name>
        <dbReference type="ChEBI" id="CHEBI:18420"/>
    </cofactor>
</comment>
<comment type="caution">
    <text evidence="10">The sequence shown here is derived from an EMBL/GenBank/DDBJ whole genome shotgun (WGS) entry which is preliminary data.</text>
</comment>
<keyword evidence="11" id="KW-1185">Reference proteome</keyword>
<gene>
    <name evidence="10" type="ORF">ACFQ4L_02135</name>
</gene>
<comment type="cofactor">
    <cofactor evidence="1">
        <name>Co(2+)</name>
        <dbReference type="ChEBI" id="CHEBI:48828"/>
    </cofactor>
</comment>
<dbReference type="InterPro" id="IPR035097">
    <property type="entry name" value="M29_N-terminal"/>
</dbReference>
<dbReference type="Pfam" id="PF02073">
    <property type="entry name" value="Peptidase_M29"/>
    <property type="match status" value="1"/>
</dbReference>
<dbReference type="SUPFAM" id="SSF144052">
    <property type="entry name" value="Thermophilic metalloprotease-like"/>
    <property type="match status" value="1"/>
</dbReference>
<dbReference type="InterPro" id="IPR052170">
    <property type="entry name" value="M29_Exopeptidase"/>
</dbReference>
<keyword evidence="6" id="KW-0645">Protease</keyword>
<dbReference type="PANTHER" id="PTHR34448:SF3">
    <property type="entry name" value="AMINOPEPTIDASE AMPS"/>
    <property type="match status" value="1"/>
</dbReference>
<dbReference type="PANTHER" id="PTHR34448">
    <property type="entry name" value="AMINOPEPTIDASE"/>
    <property type="match status" value="1"/>
</dbReference>
<keyword evidence="8" id="KW-0378">Hydrolase</keyword>
<evidence type="ECO:0000313" key="11">
    <source>
        <dbReference type="Proteomes" id="UP001597244"/>
    </source>
</evidence>
<keyword evidence="5 10" id="KW-0031">Aminopeptidase</keyword>
<dbReference type="PRINTS" id="PR00919">
    <property type="entry name" value="THERMOPTASE"/>
</dbReference>
<organism evidence="10 11">
    <name type="scientific">Lapidilactobacillus mulanensis</name>
    <dbReference type="NCBI Taxonomy" id="2485999"/>
    <lineage>
        <taxon>Bacteria</taxon>
        <taxon>Bacillati</taxon>
        <taxon>Bacillota</taxon>
        <taxon>Bacilli</taxon>
        <taxon>Lactobacillales</taxon>
        <taxon>Lactobacillaceae</taxon>
        <taxon>Lapidilactobacillus</taxon>
    </lineage>
</organism>
<protein>
    <submittedName>
        <fullName evidence="10">Aminopeptidase</fullName>
    </submittedName>
</protein>
<evidence type="ECO:0000256" key="4">
    <source>
        <dbReference type="ARBA" id="ARBA00008236"/>
    </source>
</evidence>
<evidence type="ECO:0000256" key="2">
    <source>
        <dbReference type="ARBA" id="ARBA00001946"/>
    </source>
</evidence>
<comment type="similarity">
    <text evidence="4">Belongs to the peptidase M29 family.</text>
</comment>
<evidence type="ECO:0000256" key="8">
    <source>
        <dbReference type="ARBA" id="ARBA00022801"/>
    </source>
</evidence>
<sequence length="410" mass="45005">MANEFAIKLNKYAEVAVTIGLNVQPGDLVTVDIDIDQAEFAHLLIEQAYRTGAKKVLMQWQDSVEQRLDLTYQRIADLQETLPHDEVRQQFIADKRVKRLVVKSASPDALAGIEAAKIQVAQNTSTPGSRAVRQASRNNLLSWTIIAAASPAWAQKVFPNEEAATATEHLWDAIFSATRLETRDPIAAWREQRERLETNAATLNRYQFDRLHYVAPGTDLTIGLPHDHIWQAAGTTNERGEFFIPNLPTEEVFTAPDLKRVDGYISATKPLSYGGSVLEGLKFVFRNGQVVTATATKGQAILDQLLQTDAGAKRLGEVALVPDASPISQSGLIFYNTLFDENASDHLALGAAYPFSIENGTAMNPLQLQKAGLNVSNTHVDFMVGSAQMSIDGITKAGEIVPVFRHGNWA</sequence>
<evidence type="ECO:0000256" key="5">
    <source>
        <dbReference type="ARBA" id="ARBA00022438"/>
    </source>
</evidence>
<keyword evidence="7" id="KW-0479">Metal-binding</keyword>
<accession>A0ABW4DLL9</accession>
<dbReference type="InterPro" id="IPR000787">
    <property type="entry name" value="Peptidase_M29"/>
</dbReference>
<dbReference type="Proteomes" id="UP001597244">
    <property type="component" value="Unassembled WGS sequence"/>
</dbReference>
<proteinExistence type="inferred from homology"/>
<keyword evidence="9" id="KW-0482">Metalloprotease</keyword>
<reference evidence="11" key="1">
    <citation type="journal article" date="2019" name="Int. J. Syst. Evol. Microbiol.">
        <title>The Global Catalogue of Microorganisms (GCM) 10K type strain sequencing project: providing services to taxonomists for standard genome sequencing and annotation.</title>
        <authorList>
            <consortium name="The Broad Institute Genomics Platform"/>
            <consortium name="The Broad Institute Genome Sequencing Center for Infectious Disease"/>
            <person name="Wu L."/>
            <person name="Ma J."/>
        </authorList>
    </citation>
    <scope>NUCLEOTIDE SEQUENCE [LARGE SCALE GENOMIC DNA]</scope>
    <source>
        <strain evidence="11">CCM 8951</strain>
    </source>
</reference>
<evidence type="ECO:0000256" key="7">
    <source>
        <dbReference type="ARBA" id="ARBA00022723"/>
    </source>
</evidence>
<dbReference type="EMBL" id="JBHTOF010000020">
    <property type="protein sequence ID" value="MFD1464892.1"/>
    <property type="molecule type" value="Genomic_DNA"/>
</dbReference>
<evidence type="ECO:0000256" key="3">
    <source>
        <dbReference type="ARBA" id="ARBA00001947"/>
    </source>
</evidence>
<evidence type="ECO:0000256" key="6">
    <source>
        <dbReference type="ARBA" id="ARBA00022670"/>
    </source>
</evidence>
<dbReference type="RefSeq" id="WP_125576116.1">
    <property type="nucleotide sequence ID" value="NZ_JBHTOF010000020.1"/>
</dbReference>
<evidence type="ECO:0000256" key="1">
    <source>
        <dbReference type="ARBA" id="ARBA00001941"/>
    </source>
</evidence>
<comment type="cofactor">
    <cofactor evidence="3">
        <name>Zn(2+)</name>
        <dbReference type="ChEBI" id="CHEBI:29105"/>
    </cofactor>
</comment>
<dbReference type="GO" id="GO:0004177">
    <property type="term" value="F:aminopeptidase activity"/>
    <property type="evidence" value="ECO:0007669"/>
    <property type="project" value="UniProtKB-KW"/>
</dbReference>
<name>A0ABW4DLL9_9LACO</name>
<dbReference type="Gene3D" id="3.40.1830.10">
    <property type="entry name" value="Thermophilic metalloprotease (M29)"/>
    <property type="match status" value="1"/>
</dbReference>